<organism evidence="1">
    <name type="scientific">gut metagenome</name>
    <dbReference type="NCBI Taxonomy" id="749906"/>
    <lineage>
        <taxon>unclassified sequences</taxon>
        <taxon>metagenomes</taxon>
        <taxon>organismal metagenomes</taxon>
    </lineage>
</organism>
<protein>
    <submittedName>
        <fullName evidence="1">Uncharacterized protein</fullName>
    </submittedName>
</protein>
<evidence type="ECO:0000313" key="1">
    <source>
        <dbReference type="EMBL" id="EJX08803.1"/>
    </source>
</evidence>
<dbReference type="AlphaFoldDB" id="J9GZQ7"/>
<comment type="caution">
    <text evidence="1">The sequence shown here is derived from an EMBL/GenBank/DDBJ whole genome shotgun (WGS) entry which is preliminary data.</text>
</comment>
<reference evidence="1" key="1">
    <citation type="journal article" date="2012" name="PLoS ONE">
        <title>Gene sets for utilization of primary and secondary nutrition supplies in the distal gut of endangered iberian lynx.</title>
        <authorList>
            <person name="Alcaide M."/>
            <person name="Messina E."/>
            <person name="Richter M."/>
            <person name="Bargiela R."/>
            <person name="Peplies J."/>
            <person name="Huws S.A."/>
            <person name="Newbold C.J."/>
            <person name="Golyshin P.N."/>
            <person name="Simon M.A."/>
            <person name="Lopez G."/>
            <person name="Yakimov M.M."/>
            <person name="Ferrer M."/>
        </authorList>
    </citation>
    <scope>NUCLEOTIDE SEQUENCE</scope>
</reference>
<proteinExistence type="predicted"/>
<dbReference type="EMBL" id="AMCI01000540">
    <property type="protein sequence ID" value="EJX08803.1"/>
    <property type="molecule type" value="Genomic_DNA"/>
</dbReference>
<gene>
    <name evidence="1" type="ORF">EVA_03099</name>
</gene>
<sequence length="81" mass="9881">MGTSVKCLREFCGKEFAPFPLSIRTKLFLRFSASDAPLMFVVTLHRHIVHFFFIFFELYRRIEIFDFKDFTNESWRYVEEK</sequence>
<name>J9GZQ7_9ZZZZ</name>
<accession>J9GZQ7</accession>